<evidence type="ECO:0000256" key="1">
    <source>
        <dbReference type="ARBA" id="ARBA00004651"/>
    </source>
</evidence>
<evidence type="ECO:0000313" key="12">
    <source>
        <dbReference type="Proteomes" id="UP000275846"/>
    </source>
</evidence>
<evidence type="ECO:0000256" key="3">
    <source>
        <dbReference type="ARBA" id="ARBA00022475"/>
    </source>
</evidence>
<keyword evidence="9" id="KW-0407">Ion channel</keyword>
<keyword evidence="3" id="KW-1003">Cell membrane</keyword>
<dbReference type="InterPro" id="IPR031846">
    <property type="entry name" value="Hvcn1"/>
</dbReference>
<evidence type="ECO:0000256" key="9">
    <source>
        <dbReference type="ARBA" id="ARBA00023303"/>
    </source>
</evidence>
<feature type="transmembrane region" description="Helical" evidence="10">
    <location>
        <begin position="135"/>
        <end position="154"/>
    </location>
</feature>
<comment type="subcellular location">
    <subcellularLocation>
        <location evidence="1">Cell membrane</location>
        <topology evidence="1">Multi-pass membrane protein</topology>
    </subcellularLocation>
</comment>
<keyword evidence="12" id="KW-1185">Reference proteome</keyword>
<keyword evidence="5" id="KW-0851">Voltage-gated channel</keyword>
<keyword evidence="7" id="KW-0406">Ion transport</keyword>
<name>A0A183S8W4_SCHSO</name>
<dbReference type="STRING" id="70667.A0A183S8W4"/>
<dbReference type="AlphaFoldDB" id="A0A183S8W4"/>
<gene>
    <name evidence="11" type="ORF">SSLN_LOCUS662</name>
</gene>
<evidence type="ECO:0000256" key="7">
    <source>
        <dbReference type="ARBA" id="ARBA00023065"/>
    </source>
</evidence>
<evidence type="ECO:0000256" key="2">
    <source>
        <dbReference type="ARBA" id="ARBA00022448"/>
    </source>
</evidence>
<evidence type="ECO:0000256" key="6">
    <source>
        <dbReference type="ARBA" id="ARBA00022989"/>
    </source>
</evidence>
<feature type="transmembrane region" description="Helical" evidence="10">
    <location>
        <begin position="56"/>
        <end position="78"/>
    </location>
</feature>
<evidence type="ECO:0000256" key="10">
    <source>
        <dbReference type="SAM" id="Phobius"/>
    </source>
</evidence>
<dbReference type="InterPro" id="IPR027359">
    <property type="entry name" value="Volt_channel_dom_sf"/>
</dbReference>
<dbReference type="GO" id="GO:0030171">
    <property type="term" value="F:voltage-gated proton channel activity"/>
    <property type="evidence" value="ECO:0007669"/>
    <property type="project" value="InterPro"/>
</dbReference>
<evidence type="ECO:0000256" key="5">
    <source>
        <dbReference type="ARBA" id="ARBA00022882"/>
    </source>
</evidence>
<dbReference type="OrthoDB" id="427456at2759"/>
<dbReference type="PANTHER" id="PTHR46480:SF1">
    <property type="entry name" value="VOLTAGE-GATED HYDROGEN CHANNEL 1"/>
    <property type="match status" value="1"/>
</dbReference>
<reference evidence="13" key="1">
    <citation type="submission" date="2016-06" db="UniProtKB">
        <authorList>
            <consortium name="WormBaseParasite"/>
        </authorList>
    </citation>
    <scope>IDENTIFICATION</scope>
</reference>
<dbReference type="PANTHER" id="PTHR46480">
    <property type="entry name" value="F20B24.22"/>
    <property type="match status" value="1"/>
</dbReference>
<dbReference type="GO" id="GO:0034702">
    <property type="term" value="C:monoatomic ion channel complex"/>
    <property type="evidence" value="ECO:0007669"/>
    <property type="project" value="UniProtKB-KW"/>
</dbReference>
<keyword evidence="4 10" id="KW-0812">Transmembrane</keyword>
<accession>A0A183S8W4</accession>
<keyword evidence="6 10" id="KW-1133">Transmembrane helix</keyword>
<dbReference type="Proteomes" id="UP000275846">
    <property type="component" value="Unassembled WGS sequence"/>
</dbReference>
<protein>
    <submittedName>
        <fullName evidence="13">Voltage-gated hydrogen channel 1</fullName>
    </submittedName>
</protein>
<organism evidence="13">
    <name type="scientific">Schistocephalus solidus</name>
    <name type="common">Tapeworm</name>
    <dbReference type="NCBI Taxonomy" id="70667"/>
    <lineage>
        <taxon>Eukaryota</taxon>
        <taxon>Metazoa</taxon>
        <taxon>Spiralia</taxon>
        <taxon>Lophotrochozoa</taxon>
        <taxon>Platyhelminthes</taxon>
        <taxon>Cestoda</taxon>
        <taxon>Eucestoda</taxon>
        <taxon>Diphyllobothriidea</taxon>
        <taxon>Diphyllobothriidae</taxon>
        <taxon>Schistocephalus</taxon>
    </lineage>
</organism>
<dbReference type="GO" id="GO:0005886">
    <property type="term" value="C:plasma membrane"/>
    <property type="evidence" value="ECO:0007669"/>
    <property type="project" value="UniProtKB-SubCell"/>
</dbReference>
<reference evidence="11 12" key="2">
    <citation type="submission" date="2018-11" db="EMBL/GenBank/DDBJ databases">
        <authorList>
            <consortium name="Pathogen Informatics"/>
        </authorList>
    </citation>
    <scope>NUCLEOTIDE SEQUENCE [LARGE SCALE GENOMIC DNA]</scope>
    <source>
        <strain evidence="11 12">NST_G2</strain>
    </source>
</reference>
<evidence type="ECO:0000256" key="8">
    <source>
        <dbReference type="ARBA" id="ARBA00023136"/>
    </source>
</evidence>
<evidence type="ECO:0000313" key="11">
    <source>
        <dbReference type="EMBL" id="VDL85983.1"/>
    </source>
</evidence>
<dbReference type="WBParaSite" id="SSLN_0000069301-mRNA-1">
    <property type="protein sequence ID" value="SSLN_0000069301-mRNA-1"/>
    <property type="gene ID" value="SSLN_0000069301"/>
</dbReference>
<keyword evidence="8 10" id="KW-0472">Membrane</keyword>
<evidence type="ECO:0000313" key="13">
    <source>
        <dbReference type="WBParaSite" id="SSLN_0000069301-mRNA-1"/>
    </source>
</evidence>
<evidence type="ECO:0000256" key="4">
    <source>
        <dbReference type="ARBA" id="ARBA00022692"/>
    </source>
</evidence>
<feature type="transmembrane region" description="Helical" evidence="10">
    <location>
        <begin position="99"/>
        <end position="123"/>
    </location>
</feature>
<dbReference type="Gene3D" id="1.20.120.350">
    <property type="entry name" value="Voltage-gated potassium channels. Chain C"/>
    <property type="match status" value="1"/>
</dbReference>
<dbReference type="EMBL" id="UYSU01000575">
    <property type="protein sequence ID" value="VDL85983.1"/>
    <property type="molecule type" value="Genomic_DNA"/>
</dbReference>
<proteinExistence type="predicted"/>
<sequence length="218" mass="24498">MLESATINHSSNDAINPDVIDRPAEDVQRKHSSSPRQCYTLSQVQERLHSLLQHKWFNLTVVALAGLDGLFLILSLFLEVERLQSSDAETARKFEKAKFVFECASLAVVTTFILELPLKLWIFGIQFYLTSCVESADALVCLISFALDIYVIVVNEGQRGKFHMDVGEKRTGISNSSLCLENKQTSSPIAEAAGLLILFRLWRIVRIVNGKCFLTVNY</sequence>
<keyword evidence="2" id="KW-0813">Transport</keyword>